<dbReference type="AlphaFoldDB" id="A0A8J3UNC2"/>
<dbReference type="SUPFAM" id="SSF53448">
    <property type="entry name" value="Nucleotide-diphospho-sugar transferases"/>
    <property type="match status" value="1"/>
</dbReference>
<proteinExistence type="predicted"/>
<dbReference type="GO" id="GO:0016740">
    <property type="term" value="F:transferase activity"/>
    <property type="evidence" value="ECO:0007669"/>
    <property type="project" value="UniProtKB-KW"/>
</dbReference>
<organism evidence="1 2">
    <name type="scientific">Planotetraspora silvatica</name>
    <dbReference type="NCBI Taxonomy" id="234614"/>
    <lineage>
        <taxon>Bacteria</taxon>
        <taxon>Bacillati</taxon>
        <taxon>Actinomycetota</taxon>
        <taxon>Actinomycetes</taxon>
        <taxon>Streptosporangiales</taxon>
        <taxon>Streptosporangiaceae</taxon>
        <taxon>Planotetraspora</taxon>
    </lineage>
</organism>
<accession>A0A8J3UNC2</accession>
<dbReference type="InterPro" id="IPR029044">
    <property type="entry name" value="Nucleotide-diphossugar_trans"/>
</dbReference>
<sequence length="243" mass="25570">MKIVAATDPRATGQTGAGGTGMIDAQIVVIAKEPVAGRVKTRLTPPFTPAQAAHLAASALEDTLRAVAQVPVRHRILALDGLPGSWLPPGFVVISQRDGGLDERIAGAMADAHRLHPIPVMLIGMDTPQVTPELLTSSIQTLAEHEAVYGPAADGGFWLYGRRVPNPGTMLGVPMSRPDTGTVLLRRLRRECRTVALTPELADVDTAADAALVAAEAPWSRFAAMLEAMLEAMALPVTADVGR</sequence>
<protein>
    <submittedName>
        <fullName evidence="1">Glycosyl transferase</fullName>
    </submittedName>
</protein>
<keyword evidence="1" id="KW-0808">Transferase</keyword>
<dbReference type="EMBL" id="BOOQ01000038">
    <property type="protein sequence ID" value="GII49123.1"/>
    <property type="molecule type" value="Genomic_DNA"/>
</dbReference>
<dbReference type="Proteomes" id="UP000644610">
    <property type="component" value="Unassembled WGS sequence"/>
</dbReference>
<comment type="caution">
    <text evidence="1">The sequence shown here is derived from an EMBL/GenBank/DDBJ whole genome shotgun (WGS) entry which is preliminary data.</text>
</comment>
<dbReference type="PANTHER" id="PTHR36529">
    <property type="entry name" value="SLL1095 PROTEIN"/>
    <property type="match status" value="1"/>
</dbReference>
<reference evidence="1" key="1">
    <citation type="submission" date="2021-01" db="EMBL/GenBank/DDBJ databases">
        <title>Whole genome shotgun sequence of Planotetraspora silvatica NBRC 100141.</title>
        <authorList>
            <person name="Komaki H."/>
            <person name="Tamura T."/>
        </authorList>
    </citation>
    <scope>NUCLEOTIDE SEQUENCE</scope>
    <source>
        <strain evidence="1">NBRC 100141</strain>
    </source>
</reference>
<gene>
    <name evidence="1" type="ORF">Psi02_55470</name>
</gene>
<keyword evidence="2" id="KW-1185">Reference proteome</keyword>
<dbReference type="PANTHER" id="PTHR36529:SF1">
    <property type="entry name" value="GLYCOSYLTRANSFERASE"/>
    <property type="match status" value="1"/>
</dbReference>
<dbReference type="Pfam" id="PF09837">
    <property type="entry name" value="DUF2064"/>
    <property type="match status" value="1"/>
</dbReference>
<evidence type="ECO:0000313" key="2">
    <source>
        <dbReference type="Proteomes" id="UP000644610"/>
    </source>
</evidence>
<dbReference type="Gene3D" id="3.90.550.10">
    <property type="entry name" value="Spore Coat Polysaccharide Biosynthesis Protein SpsA, Chain A"/>
    <property type="match status" value="1"/>
</dbReference>
<dbReference type="RefSeq" id="WP_239095195.1">
    <property type="nucleotide sequence ID" value="NZ_BAAAKY010000051.1"/>
</dbReference>
<evidence type="ECO:0000313" key="1">
    <source>
        <dbReference type="EMBL" id="GII49123.1"/>
    </source>
</evidence>
<name>A0A8J3UNC2_9ACTN</name>
<dbReference type="InterPro" id="IPR018641">
    <property type="entry name" value="Trfase_1_rSAM/seldom-assoc"/>
</dbReference>